<proteinExistence type="predicted"/>
<reference evidence="1 2" key="1">
    <citation type="submission" date="2016-11" db="EMBL/GenBank/DDBJ databases">
        <authorList>
            <person name="Jaros S."/>
            <person name="Januszkiewicz K."/>
            <person name="Wedrychowicz H."/>
        </authorList>
    </citation>
    <scope>NUCLEOTIDE SEQUENCE [LARGE SCALE GENOMIC DNA]</scope>
</reference>
<name>A0A2X0PMU0_9BASI</name>
<sequence length="84" mass="9570">METMIASTPSSHESSLHLSTKHFIGILLWLRSRQVPFAKALRQGHSVKFLRCLGHKRAKFPRRLVLVSFFVTCSPWNTHLASAI</sequence>
<dbReference type="AlphaFoldDB" id="A0A2X0PMU0"/>
<dbReference type="Proteomes" id="UP000249464">
    <property type="component" value="Unassembled WGS sequence"/>
</dbReference>
<dbReference type="EMBL" id="FQNC01000088">
    <property type="protein sequence ID" value="SGZ27614.1"/>
    <property type="molecule type" value="Genomic_DNA"/>
</dbReference>
<gene>
    <name evidence="1" type="primary">BQ5605_C026g10142</name>
    <name evidence="1" type="ORF">BQ5605_C026G10142</name>
</gene>
<accession>A0A2X0PMU0</accession>
<evidence type="ECO:0000313" key="2">
    <source>
        <dbReference type="Proteomes" id="UP000249464"/>
    </source>
</evidence>
<keyword evidence="2" id="KW-1185">Reference proteome</keyword>
<evidence type="ECO:0000313" key="1">
    <source>
        <dbReference type="EMBL" id="SGZ27614.1"/>
    </source>
</evidence>
<organism evidence="1 2">
    <name type="scientific">Microbotryum silenes-dioicae</name>
    <dbReference type="NCBI Taxonomy" id="796604"/>
    <lineage>
        <taxon>Eukaryota</taxon>
        <taxon>Fungi</taxon>
        <taxon>Dikarya</taxon>
        <taxon>Basidiomycota</taxon>
        <taxon>Pucciniomycotina</taxon>
        <taxon>Microbotryomycetes</taxon>
        <taxon>Microbotryales</taxon>
        <taxon>Microbotryaceae</taxon>
        <taxon>Microbotryum</taxon>
    </lineage>
</organism>
<protein>
    <submittedName>
        <fullName evidence="1">BQ5605_C026g10142 protein</fullName>
    </submittedName>
</protein>